<dbReference type="PANTHER" id="PTHR30033:SF1">
    <property type="entry name" value="FLAGELLAR HOOK-ASSOCIATED PROTEIN 1"/>
    <property type="match status" value="1"/>
</dbReference>
<keyword evidence="6 7" id="KW-0975">Bacterial flagellum</keyword>
<dbReference type="InterPro" id="IPR010930">
    <property type="entry name" value="Flg_bb/hook_C_dom"/>
</dbReference>
<dbReference type="InterPro" id="IPR049119">
    <property type="entry name" value="FlgK_D2-like"/>
</dbReference>
<feature type="region of interest" description="Disordered" evidence="8">
    <location>
        <begin position="435"/>
        <end position="456"/>
    </location>
</feature>
<evidence type="ECO:0000259" key="13">
    <source>
        <dbReference type="Pfam" id="PF22638"/>
    </source>
</evidence>
<feature type="chain" id="PRO_5015616307" description="Flagellar hook-associated protein 1" evidence="9">
    <location>
        <begin position="18"/>
        <end position="554"/>
    </location>
</feature>
<dbReference type="EMBL" id="PQLX01000003">
    <property type="protein sequence ID" value="POU65821.1"/>
    <property type="molecule type" value="Genomic_DNA"/>
</dbReference>
<comment type="subcellular location">
    <subcellularLocation>
        <location evidence="1 7">Bacterial flagellum</location>
    </subcellularLocation>
    <subcellularLocation>
        <location evidence="2 7">Secreted</location>
    </subcellularLocation>
</comment>
<protein>
    <recommendedName>
        <fullName evidence="4 7">Flagellar hook-associated protein 1</fullName>
        <shortName evidence="7">HAP1</shortName>
    </recommendedName>
</protein>
<dbReference type="RefSeq" id="WP_103775967.1">
    <property type="nucleotide sequence ID" value="NZ_PQLX01000003.1"/>
</dbReference>
<evidence type="ECO:0000256" key="7">
    <source>
        <dbReference type="RuleBase" id="RU362065"/>
    </source>
</evidence>
<evidence type="ECO:0000256" key="3">
    <source>
        <dbReference type="ARBA" id="ARBA00009677"/>
    </source>
</evidence>
<organism evidence="14 15">
    <name type="scientific">Citrobacter amalonaticus</name>
    <dbReference type="NCBI Taxonomy" id="35703"/>
    <lineage>
        <taxon>Bacteria</taxon>
        <taxon>Pseudomonadati</taxon>
        <taxon>Pseudomonadota</taxon>
        <taxon>Gammaproteobacteria</taxon>
        <taxon>Enterobacterales</taxon>
        <taxon>Enterobacteriaceae</taxon>
        <taxon>Citrobacter</taxon>
    </lineage>
</organism>
<dbReference type="InterPro" id="IPR002371">
    <property type="entry name" value="FlgK"/>
</dbReference>
<feature type="domain" description="Flagellar basal-body/hook protein C-terminal" evidence="11">
    <location>
        <begin position="513"/>
        <end position="553"/>
    </location>
</feature>
<dbReference type="STRING" id="35703.AL524_16945"/>
<keyword evidence="9" id="KW-0732">Signal</keyword>
<accession>A0A2S4RYF5</accession>
<keyword evidence="14" id="KW-0966">Cell projection</keyword>
<feature type="domain" description="Flagellar basal body rod protein N-terminal" evidence="10">
    <location>
        <begin position="5"/>
        <end position="35"/>
    </location>
</feature>
<keyword evidence="14" id="KW-0969">Cilium</keyword>
<dbReference type="NCBIfam" id="TIGR02492">
    <property type="entry name" value="flgK_ends"/>
    <property type="match status" value="1"/>
</dbReference>
<dbReference type="Proteomes" id="UP000237003">
    <property type="component" value="Unassembled WGS sequence"/>
</dbReference>
<sequence>MSSLINNAMSGLSAAQAALASVSNNITNYNVAGYTRQTTILAQSNSTLGAGGWVGNGVYVSGVQREYDAFITNQLRAAQNQSSGLTTRYEQMSKIDNLLANKTSSLSTSLQDFFTSLQTLVSNAEDPAARQAMIGKADGLVNQFKTTDQYLRDQDKQVNIAIGASVDQINNYAKQIANLNDQISRLTGVGAGASPNDLLDQRDQLVSEMNKIVGVEVSVQDGGTYNVTMANGYTLVQGSNARQLAAVPSSADPGRITVAYVDDLAGNIEIPEKLLNTGSLGGLLTFRSQDLDQTRNTLGQLALAFADAFNNQHKQGFDANGDAGTDFFGIGSPSVLSNTKNTGTATPVAKVTDSSAVQATDYKMVYDGTKWQVTRLSDNTTFEATATAGKLSFDGLEVDVGTGANANDSFTLKPVSNAIINMSVKVRDESKIAMAGESIQDTNPDIDTGKSDNRNGQALLDLQSNSHTVGGSKSFNDAYATLVSDVGNKTATLKTSSTTQANVVTQLSNQQQSISGVNLDEEYGNLQRYQQYYLANAQVLQTANSLFDALLNIR</sequence>
<reference evidence="14 15" key="1">
    <citation type="submission" date="2018-01" db="EMBL/GenBank/DDBJ databases">
        <title>Complete genome sequences of 14 Citrobacter spp. isolated from plant in Canada.</title>
        <authorList>
            <person name="Bhandare S.G."/>
            <person name="Colavecchio A."/>
            <person name="Jeukens J."/>
            <person name="Emond-Rheault J.-G."/>
            <person name="Freschi L."/>
            <person name="Hamel J."/>
            <person name="Kukavica-Ibrulj I."/>
            <person name="Levesque R."/>
            <person name="Goodridge L."/>
        </authorList>
    </citation>
    <scope>NUCLEOTIDE SEQUENCE [LARGE SCALE GENOMIC DNA]</scope>
    <source>
        <strain evidence="14 15">S1285</strain>
    </source>
</reference>
<evidence type="ECO:0000259" key="12">
    <source>
        <dbReference type="Pfam" id="PF21158"/>
    </source>
</evidence>
<dbReference type="AlphaFoldDB" id="A0A2S4RYF5"/>
<dbReference type="InterPro" id="IPR053927">
    <property type="entry name" value="FlgK_helical"/>
</dbReference>
<comment type="caution">
    <text evidence="14">The sequence shown here is derived from an EMBL/GenBank/DDBJ whole genome shotgun (WGS) entry which is preliminary data.</text>
</comment>
<feature type="signal peptide" evidence="9">
    <location>
        <begin position="1"/>
        <end position="17"/>
    </location>
</feature>
<dbReference type="PRINTS" id="PR01005">
    <property type="entry name" value="FLGHOOKAP1"/>
</dbReference>
<dbReference type="GO" id="GO:0044780">
    <property type="term" value="P:bacterial-type flagellum assembly"/>
    <property type="evidence" value="ECO:0007669"/>
    <property type="project" value="InterPro"/>
</dbReference>
<dbReference type="Pfam" id="PF22638">
    <property type="entry name" value="FlgK_D1"/>
    <property type="match status" value="1"/>
</dbReference>
<evidence type="ECO:0000256" key="6">
    <source>
        <dbReference type="ARBA" id="ARBA00023143"/>
    </source>
</evidence>
<dbReference type="GO" id="GO:0005198">
    <property type="term" value="F:structural molecule activity"/>
    <property type="evidence" value="ECO:0007669"/>
    <property type="project" value="UniProtKB-UniRule"/>
</dbReference>
<evidence type="ECO:0000256" key="9">
    <source>
        <dbReference type="SAM" id="SignalP"/>
    </source>
</evidence>
<feature type="domain" description="Flagellar hook-associated protein FlgK helical" evidence="13">
    <location>
        <begin position="92"/>
        <end position="328"/>
    </location>
</feature>
<dbReference type="PANTHER" id="PTHR30033">
    <property type="entry name" value="FLAGELLAR HOOK-ASSOCIATED PROTEIN 1"/>
    <property type="match status" value="1"/>
</dbReference>
<dbReference type="InterPro" id="IPR001444">
    <property type="entry name" value="Flag_bb_rod_N"/>
</dbReference>
<feature type="domain" description="Flagellar hook-associated protein 1 D2-like" evidence="12">
    <location>
        <begin position="336"/>
        <end position="414"/>
    </location>
</feature>
<dbReference type="Pfam" id="PF00460">
    <property type="entry name" value="Flg_bb_rod"/>
    <property type="match status" value="1"/>
</dbReference>
<evidence type="ECO:0000259" key="11">
    <source>
        <dbReference type="Pfam" id="PF06429"/>
    </source>
</evidence>
<evidence type="ECO:0000256" key="5">
    <source>
        <dbReference type="ARBA" id="ARBA00022525"/>
    </source>
</evidence>
<evidence type="ECO:0000259" key="10">
    <source>
        <dbReference type="Pfam" id="PF00460"/>
    </source>
</evidence>
<keyword evidence="5 7" id="KW-0964">Secreted</keyword>
<keyword evidence="14" id="KW-0282">Flagellum</keyword>
<comment type="similarity">
    <text evidence="3 7">Belongs to the flagella basal body rod proteins family.</text>
</comment>
<evidence type="ECO:0000256" key="4">
    <source>
        <dbReference type="ARBA" id="ARBA00016244"/>
    </source>
</evidence>
<gene>
    <name evidence="7" type="primary">flgK</name>
    <name evidence="14" type="ORF">C3430_11030</name>
</gene>
<dbReference type="Pfam" id="PF21158">
    <property type="entry name" value="flgK_1st_1"/>
    <property type="match status" value="1"/>
</dbReference>
<name>A0A2S4RYF5_CITAM</name>
<proteinExistence type="inferred from homology"/>
<dbReference type="OrthoDB" id="9802553at2"/>
<evidence type="ECO:0000313" key="14">
    <source>
        <dbReference type="EMBL" id="POU65821.1"/>
    </source>
</evidence>
<dbReference type="SUPFAM" id="SSF64518">
    <property type="entry name" value="Phase 1 flagellin"/>
    <property type="match status" value="1"/>
</dbReference>
<evidence type="ECO:0000256" key="1">
    <source>
        <dbReference type="ARBA" id="ARBA00004365"/>
    </source>
</evidence>
<evidence type="ECO:0000313" key="15">
    <source>
        <dbReference type="Proteomes" id="UP000237003"/>
    </source>
</evidence>
<evidence type="ECO:0000256" key="8">
    <source>
        <dbReference type="SAM" id="MobiDB-lite"/>
    </source>
</evidence>
<dbReference type="GO" id="GO:0009424">
    <property type="term" value="C:bacterial-type flagellum hook"/>
    <property type="evidence" value="ECO:0007669"/>
    <property type="project" value="UniProtKB-UniRule"/>
</dbReference>
<dbReference type="GO" id="GO:0005576">
    <property type="term" value="C:extracellular region"/>
    <property type="evidence" value="ECO:0007669"/>
    <property type="project" value="UniProtKB-SubCell"/>
</dbReference>
<dbReference type="Pfam" id="PF06429">
    <property type="entry name" value="Flg_bbr_C"/>
    <property type="match status" value="1"/>
</dbReference>
<evidence type="ECO:0000256" key="2">
    <source>
        <dbReference type="ARBA" id="ARBA00004613"/>
    </source>
</evidence>